<proteinExistence type="predicted"/>
<feature type="region of interest" description="Disordered" evidence="1">
    <location>
        <begin position="274"/>
        <end position="306"/>
    </location>
</feature>
<keyword evidence="2" id="KW-0812">Transmembrane</keyword>
<feature type="compositionally biased region" description="Low complexity" evidence="1">
    <location>
        <begin position="319"/>
        <end position="332"/>
    </location>
</feature>
<name>A0AAN9BMD9_9CAEN</name>
<feature type="compositionally biased region" description="Basic and acidic residues" evidence="1">
    <location>
        <begin position="202"/>
        <end position="213"/>
    </location>
</feature>
<organism evidence="3 4">
    <name type="scientific">Littorina saxatilis</name>
    <dbReference type="NCBI Taxonomy" id="31220"/>
    <lineage>
        <taxon>Eukaryota</taxon>
        <taxon>Metazoa</taxon>
        <taxon>Spiralia</taxon>
        <taxon>Lophotrochozoa</taxon>
        <taxon>Mollusca</taxon>
        <taxon>Gastropoda</taxon>
        <taxon>Caenogastropoda</taxon>
        <taxon>Littorinimorpha</taxon>
        <taxon>Littorinoidea</taxon>
        <taxon>Littorinidae</taxon>
        <taxon>Littorina</taxon>
    </lineage>
</organism>
<feature type="region of interest" description="Disordered" evidence="1">
    <location>
        <begin position="194"/>
        <end position="244"/>
    </location>
</feature>
<keyword evidence="2" id="KW-0472">Membrane</keyword>
<feature type="region of interest" description="Disordered" evidence="1">
    <location>
        <begin position="619"/>
        <end position="644"/>
    </location>
</feature>
<evidence type="ECO:0000313" key="3">
    <source>
        <dbReference type="EMBL" id="KAK7107664.1"/>
    </source>
</evidence>
<feature type="compositionally biased region" description="Polar residues" evidence="1">
    <location>
        <begin position="274"/>
        <end position="290"/>
    </location>
</feature>
<accession>A0AAN9BMD9</accession>
<protein>
    <submittedName>
        <fullName evidence="3">Uncharacterized protein</fullName>
    </submittedName>
</protein>
<sequence>MGMEAEPPLETHPMASAVKLICKGSAGQNPGGVDIVWQWAAVSSDARDRPLDTTLDFTDFVPTEADSVQNTSIISDPWAKWCQTERVQSSLLRTLTEADHYRTYRCFPKTPGLAGHLRLAASYRIHTELPDVDLMVYPTKLEFSGESTTQLYQPLQIACYEYDGPMDPVAHVNIQLLHKGKVLLAVDGGPGTDYGVYGTMAPDDRDRRSRTEDNSEPGATRVSNNSVSDASATASNDEQKPAIRQSGDRSFILAAAAASNVVANSTGNNISRAVTSTTQVSDNATTTANDIQREDHTTDANGTSVSETTVSNYAANPATSSYTASASPTNTNRFNGNSDSDEDTEGLIGEEEKEEEEKEDWSPDIRYNADTESDQLMFLSLTTYTVSCQSGGTYQCLFAYTLSVTGARPVTITQLQEVFLPVEVAPQKPNMTTYRELVQSKVNSEVELTCTAYVGGSVITAGIVWETCRLGNCSRLISQKRCRFRSWCSGLSIGKESNAVYHRDTCQFKQISRVIYRFQQEDIGGVSICCYVIKNNRSFAPATRSFAVIDAAPRLQVDASIQGKPKFHRYSNFLIVGVIPGTMSLGFVIFIVVGLSISYSRHQRIQRRLHRSTLFRRNQGRTDHFRKHKPPPRTPSMEKNGRPGRGDLLRSYLRALVFIAYDRTEIETEEEGEGLMRID</sequence>
<feature type="region of interest" description="Disordered" evidence="1">
    <location>
        <begin position="319"/>
        <end position="364"/>
    </location>
</feature>
<comment type="caution">
    <text evidence="3">The sequence shown here is derived from an EMBL/GenBank/DDBJ whole genome shotgun (WGS) entry which is preliminary data.</text>
</comment>
<keyword evidence="2" id="KW-1133">Transmembrane helix</keyword>
<evidence type="ECO:0000256" key="1">
    <source>
        <dbReference type="SAM" id="MobiDB-lite"/>
    </source>
</evidence>
<feature type="compositionally biased region" description="Polar residues" evidence="1">
    <location>
        <begin position="221"/>
        <end position="236"/>
    </location>
</feature>
<evidence type="ECO:0000313" key="4">
    <source>
        <dbReference type="Proteomes" id="UP001374579"/>
    </source>
</evidence>
<keyword evidence="4" id="KW-1185">Reference proteome</keyword>
<dbReference type="Proteomes" id="UP001374579">
    <property type="component" value="Unassembled WGS sequence"/>
</dbReference>
<feature type="transmembrane region" description="Helical" evidence="2">
    <location>
        <begin position="573"/>
        <end position="599"/>
    </location>
</feature>
<dbReference type="EMBL" id="JBAMIC010000004">
    <property type="protein sequence ID" value="KAK7107664.1"/>
    <property type="molecule type" value="Genomic_DNA"/>
</dbReference>
<feature type="compositionally biased region" description="Acidic residues" evidence="1">
    <location>
        <begin position="339"/>
        <end position="359"/>
    </location>
</feature>
<reference evidence="3 4" key="1">
    <citation type="submission" date="2024-02" db="EMBL/GenBank/DDBJ databases">
        <title>Chromosome-scale genome assembly of the rough periwinkle Littorina saxatilis.</title>
        <authorList>
            <person name="De Jode A."/>
            <person name="Faria R."/>
            <person name="Formenti G."/>
            <person name="Sims Y."/>
            <person name="Smith T.P."/>
            <person name="Tracey A."/>
            <person name="Wood J.M.D."/>
            <person name="Zagrodzka Z.B."/>
            <person name="Johannesson K."/>
            <person name="Butlin R.K."/>
            <person name="Leder E.H."/>
        </authorList>
    </citation>
    <scope>NUCLEOTIDE SEQUENCE [LARGE SCALE GENOMIC DNA]</scope>
    <source>
        <strain evidence="3">Snail1</strain>
        <tissue evidence="3">Muscle</tissue>
    </source>
</reference>
<evidence type="ECO:0000256" key="2">
    <source>
        <dbReference type="SAM" id="Phobius"/>
    </source>
</evidence>
<dbReference type="AlphaFoldDB" id="A0AAN9BMD9"/>
<gene>
    <name evidence="3" type="ORF">V1264_015550</name>
</gene>